<dbReference type="RefSeq" id="WP_166131488.1">
    <property type="nucleotide sequence ID" value="NZ_JAANOQ010000011.1"/>
</dbReference>
<sequence>MSIISKSILFLIFLILITLCKYYLDNYFFKGSKIYCNKTIKSILSLIIVSSTIISCSSYKDYSNQVSILNENSIQSFTLENNKLHIPTLINNESGIFLFDTGAQSSALLDSMFLQKINKNNDLKKGTKIVGANGVTIQSYNFVSSTANSGFFTSKNKIFRFIKILKQKTKYCNEVHPNNIGIIGIDFIENSELPVLLDFEKSRIEILNKDFTFQNYTKSSAKIKTLGSKIILPLVINNKKIDFLFDTGNNGGLIIKNEDFKSSKQPNVEFNTLIETVNGISSQKIKSYYNADIIFNETEKINCKISVFDNLHINTLGIKFIKKFNWIFDFKNNVVYFKKINNIENTDIEIPPFTIQSIAVNSKLLVGFKLNTDNNNFNINDEIISVNNNIITPENVCEMQNLLNSKPNWDELKIEIKKN</sequence>
<keyword evidence="2" id="KW-1185">Reference proteome</keyword>
<protein>
    <recommendedName>
        <fullName evidence="3">Peptidase A2 domain-containing protein</fullName>
    </recommendedName>
</protein>
<dbReference type="SUPFAM" id="SSF50630">
    <property type="entry name" value="Acid proteases"/>
    <property type="match status" value="2"/>
</dbReference>
<comment type="caution">
    <text evidence="1">The sequence shown here is derived from an EMBL/GenBank/DDBJ whole genome shotgun (WGS) entry which is preliminary data.</text>
</comment>
<reference evidence="1 2" key="1">
    <citation type="submission" date="2020-08" db="EMBL/GenBank/DDBJ databases">
        <title>Description of novel Flavobacterium F-408 isolate.</title>
        <authorList>
            <person name="Saticioglu I.B."/>
            <person name="Duman M."/>
            <person name="Altun S."/>
        </authorList>
    </citation>
    <scope>NUCLEOTIDE SEQUENCE [LARGE SCALE GENOMIC DNA]</scope>
    <source>
        <strain evidence="1 2">F-408</strain>
    </source>
</reference>
<accession>A0ABR7IZN9</accession>
<proteinExistence type="predicted"/>
<evidence type="ECO:0008006" key="3">
    <source>
        <dbReference type="Google" id="ProtNLM"/>
    </source>
</evidence>
<dbReference type="Proteomes" id="UP000605990">
    <property type="component" value="Unassembled WGS sequence"/>
</dbReference>
<dbReference type="InterPro" id="IPR021109">
    <property type="entry name" value="Peptidase_aspartic_dom_sf"/>
</dbReference>
<name>A0ABR7IZN9_9FLAO</name>
<dbReference type="InterPro" id="IPR001969">
    <property type="entry name" value="Aspartic_peptidase_AS"/>
</dbReference>
<dbReference type="Gene3D" id="2.40.70.10">
    <property type="entry name" value="Acid Proteases"/>
    <property type="match status" value="2"/>
</dbReference>
<dbReference type="PROSITE" id="PS00141">
    <property type="entry name" value="ASP_PROTEASE"/>
    <property type="match status" value="1"/>
</dbReference>
<evidence type="ECO:0000313" key="2">
    <source>
        <dbReference type="Proteomes" id="UP000605990"/>
    </source>
</evidence>
<dbReference type="EMBL" id="JACRUN010000005">
    <property type="protein sequence ID" value="MBC5835235.1"/>
    <property type="molecule type" value="Genomic_DNA"/>
</dbReference>
<organism evidence="1 2">
    <name type="scientific">Flavobacterium bernardetii</name>
    <dbReference type="NCBI Taxonomy" id="2813823"/>
    <lineage>
        <taxon>Bacteria</taxon>
        <taxon>Pseudomonadati</taxon>
        <taxon>Bacteroidota</taxon>
        <taxon>Flavobacteriia</taxon>
        <taxon>Flavobacteriales</taxon>
        <taxon>Flavobacteriaceae</taxon>
        <taxon>Flavobacterium</taxon>
    </lineage>
</organism>
<evidence type="ECO:0000313" key="1">
    <source>
        <dbReference type="EMBL" id="MBC5835235.1"/>
    </source>
</evidence>
<gene>
    <name evidence="1" type="ORF">H8R27_10085</name>
</gene>